<reference evidence="8" key="1">
    <citation type="submission" date="2023-01" db="EMBL/GenBank/DDBJ databases">
        <title>Genome assembly of the deep-sea coral Lophelia pertusa.</title>
        <authorList>
            <person name="Herrera S."/>
            <person name="Cordes E."/>
        </authorList>
    </citation>
    <scope>NUCLEOTIDE SEQUENCE</scope>
    <source>
        <strain evidence="8">USNM1676648</strain>
        <tissue evidence="8">Polyp</tissue>
    </source>
</reference>
<keyword evidence="3 6" id="KW-1133">Transmembrane helix</keyword>
<dbReference type="PROSITE" id="PS50261">
    <property type="entry name" value="G_PROTEIN_RECEP_F2_4"/>
    <property type="match status" value="1"/>
</dbReference>
<proteinExistence type="predicted"/>
<feature type="transmembrane region" description="Helical" evidence="6">
    <location>
        <begin position="155"/>
        <end position="177"/>
    </location>
</feature>
<feature type="compositionally biased region" description="Basic residues" evidence="5">
    <location>
        <begin position="196"/>
        <end position="209"/>
    </location>
</feature>
<evidence type="ECO:0000256" key="1">
    <source>
        <dbReference type="ARBA" id="ARBA00004141"/>
    </source>
</evidence>
<dbReference type="Pfam" id="PF00002">
    <property type="entry name" value="7tm_2"/>
    <property type="match status" value="1"/>
</dbReference>
<evidence type="ECO:0000256" key="4">
    <source>
        <dbReference type="ARBA" id="ARBA00023136"/>
    </source>
</evidence>
<keyword evidence="9" id="KW-1185">Reference proteome</keyword>
<dbReference type="PANTHER" id="PTHR12011:SF347">
    <property type="entry name" value="FI21270P1-RELATED"/>
    <property type="match status" value="1"/>
</dbReference>
<dbReference type="OrthoDB" id="1100386at2759"/>
<dbReference type="SUPFAM" id="SSF81321">
    <property type="entry name" value="Family A G protein-coupled receptor-like"/>
    <property type="match status" value="1"/>
</dbReference>
<dbReference type="GO" id="GO:0007166">
    <property type="term" value="P:cell surface receptor signaling pathway"/>
    <property type="evidence" value="ECO:0007669"/>
    <property type="project" value="InterPro"/>
</dbReference>
<comment type="caution">
    <text evidence="8">The sequence shown here is derived from an EMBL/GenBank/DDBJ whole genome shotgun (WGS) entry which is preliminary data.</text>
</comment>
<accession>A0A9W9Z7P1</accession>
<evidence type="ECO:0000313" key="8">
    <source>
        <dbReference type="EMBL" id="KAJ7376743.1"/>
    </source>
</evidence>
<sequence>MRVKADAKGTILGESLWHRRQEISDLTSSLALVWGIPAVIVGLVAAIKPYTFDMSITLHENITCGSLQFTGEVIRNSCWINGTLWTYKGPVLAILLANVVVFVIVLRVSYGKISAKYGKMSVEATKKGLKSIVTLLPLLGVTFLLGFFIDFHVAVAYAFVVLNSNLGVLFFIFHCVLDDQVRDAVKKLLQKKKRIERSVKKTNPRKHGNTKQTGDPKASRVVMPQNERSQEV</sequence>
<organism evidence="8 9">
    <name type="scientific">Desmophyllum pertusum</name>
    <dbReference type="NCBI Taxonomy" id="174260"/>
    <lineage>
        <taxon>Eukaryota</taxon>
        <taxon>Metazoa</taxon>
        <taxon>Cnidaria</taxon>
        <taxon>Anthozoa</taxon>
        <taxon>Hexacorallia</taxon>
        <taxon>Scleractinia</taxon>
        <taxon>Caryophylliina</taxon>
        <taxon>Caryophylliidae</taxon>
        <taxon>Desmophyllum</taxon>
    </lineage>
</organism>
<evidence type="ECO:0000313" key="9">
    <source>
        <dbReference type="Proteomes" id="UP001163046"/>
    </source>
</evidence>
<dbReference type="PANTHER" id="PTHR12011">
    <property type="entry name" value="ADHESION G-PROTEIN COUPLED RECEPTOR"/>
    <property type="match status" value="1"/>
</dbReference>
<dbReference type="AlphaFoldDB" id="A0A9W9Z7P1"/>
<dbReference type="InterPro" id="IPR017981">
    <property type="entry name" value="GPCR_2-like_7TM"/>
</dbReference>
<feature type="region of interest" description="Disordered" evidence="5">
    <location>
        <begin position="196"/>
        <end position="232"/>
    </location>
</feature>
<evidence type="ECO:0000259" key="7">
    <source>
        <dbReference type="PROSITE" id="PS50261"/>
    </source>
</evidence>
<feature type="domain" description="G-protein coupled receptors family 2 profile 2" evidence="7">
    <location>
        <begin position="34"/>
        <end position="178"/>
    </location>
</feature>
<evidence type="ECO:0000256" key="3">
    <source>
        <dbReference type="ARBA" id="ARBA00022989"/>
    </source>
</evidence>
<comment type="subcellular location">
    <subcellularLocation>
        <location evidence="1">Membrane</location>
        <topology evidence="1">Multi-pass membrane protein</topology>
    </subcellularLocation>
</comment>
<evidence type="ECO:0000256" key="6">
    <source>
        <dbReference type="SAM" id="Phobius"/>
    </source>
</evidence>
<dbReference type="Gene3D" id="1.20.1070.10">
    <property type="entry name" value="Rhodopsin 7-helix transmembrane proteins"/>
    <property type="match status" value="1"/>
</dbReference>
<evidence type="ECO:0000256" key="5">
    <source>
        <dbReference type="SAM" id="MobiDB-lite"/>
    </source>
</evidence>
<keyword evidence="2 6" id="KW-0812">Transmembrane</keyword>
<keyword evidence="4 6" id="KW-0472">Membrane</keyword>
<dbReference type="GO" id="GO:0004930">
    <property type="term" value="F:G protein-coupled receptor activity"/>
    <property type="evidence" value="ECO:0007669"/>
    <property type="project" value="InterPro"/>
</dbReference>
<protein>
    <recommendedName>
        <fullName evidence="7">G-protein coupled receptors family 2 profile 2 domain-containing protein</fullName>
    </recommendedName>
</protein>
<dbReference type="Proteomes" id="UP001163046">
    <property type="component" value="Unassembled WGS sequence"/>
</dbReference>
<feature type="transmembrane region" description="Helical" evidence="6">
    <location>
        <begin position="91"/>
        <end position="110"/>
    </location>
</feature>
<dbReference type="InterPro" id="IPR000832">
    <property type="entry name" value="GPCR_2_secretin-like"/>
</dbReference>
<name>A0A9W9Z7P1_9CNID</name>
<evidence type="ECO:0000256" key="2">
    <source>
        <dbReference type="ARBA" id="ARBA00022692"/>
    </source>
</evidence>
<feature type="transmembrane region" description="Helical" evidence="6">
    <location>
        <begin position="26"/>
        <end position="47"/>
    </location>
</feature>
<feature type="transmembrane region" description="Helical" evidence="6">
    <location>
        <begin position="131"/>
        <end position="149"/>
    </location>
</feature>
<gene>
    <name evidence="8" type="ORF">OS493_032799</name>
</gene>
<dbReference type="GO" id="GO:0005886">
    <property type="term" value="C:plasma membrane"/>
    <property type="evidence" value="ECO:0007669"/>
    <property type="project" value="TreeGrafter"/>
</dbReference>
<dbReference type="EMBL" id="MU826391">
    <property type="protein sequence ID" value="KAJ7376743.1"/>
    <property type="molecule type" value="Genomic_DNA"/>
</dbReference>